<feature type="domain" description="Stress-response A/B barrel" evidence="1">
    <location>
        <begin position="33"/>
        <end position="129"/>
    </location>
</feature>
<sequence length="132" mass="14424">MAVNRRDVVKGMAMGGAAITSSAAAAAPGGDKIVHHVFFWLKRPDSSADRDQLIAGLRTLAGVEVVRSLQIGVPASTEQRDVVDSSFHVSELIVFDNVVDQKIYQDHPVHQAFVAKCGHLWRKVIVYDMKTV</sequence>
<dbReference type="AlphaFoldDB" id="A0A4S1XDX4"/>
<dbReference type="PROSITE" id="PS51502">
    <property type="entry name" value="S_R_A_B_BARREL"/>
    <property type="match status" value="1"/>
</dbReference>
<dbReference type="Pfam" id="PF07876">
    <property type="entry name" value="Dabb"/>
    <property type="match status" value="1"/>
</dbReference>
<evidence type="ECO:0000313" key="2">
    <source>
        <dbReference type="EMBL" id="TGX54714.1"/>
    </source>
</evidence>
<accession>A0A4S1XDX4</accession>
<protein>
    <submittedName>
        <fullName evidence="2">Dabb family protein</fullName>
    </submittedName>
</protein>
<keyword evidence="3" id="KW-1185">Reference proteome</keyword>
<comment type="caution">
    <text evidence="2">The sequence shown here is derived from an EMBL/GenBank/DDBJ whole genome shotgun (WGS) entry which is preliminary data.</text>
</comment>
<dbReference type="InterPro" id="IPR011008">
    <property type="entry name" value="Dimeric_a/b-barrel"/>
</dbReference>
<dbReference type="InterPro" id="IPR006311">
    <property type="entry name" value="TAT_signal"/>
</dbReference>
<dbReference type="Gene3D" id="3.30.70.100">
    <property type="match status" value="1"/>
</dbReference>
<dbReference type="SUPFAM" id="SSF54909">
    <property type="entry name" value="Dimeric alpha+beta barrel"/>
    <property type="match status" value="1"/>
</dbReference>
<evidence type="ECO:0000259" key="1">
    <source>
        <dbReference type="PROSITE" id="PS51502"/>
    </source>
</evidence>
<name>A0A4S1XDX4_9SPHN</name>
<organism evidence="2 3">
    <name type="scientific">Sphingomonas gei</name>
    <dbReference type="NCBI Taxonomy" id="1395960"/>
    <lineage>
        <taxon>Bacteria</taxon>
        <taxon>Pseudomonadati</taxon>
        <taxon>Pseudomonadota</taxon>
        <taxon>Alphaproteobacteria</taxon>
        <taxon>Sphingomonadales</taxon>
        <taxon>Sphingomonadaceae</taxon>
        <taxon>Sphingomonas</taxon>
    </lineage>
</organism>
<dbReference type="RefSeq" id="WP_135962610.1">
    <property type="nucleotide sequence ID" value="NZ_SRXT01000002.1"/>
</dbReference>
<proteinExistence type="predicted"/>
<dbReference type="PROSITE" id="PS51318">
    <property type="entry name" value="TAT"/>
    <property type="match status" value="1"/>
</dbReference>
<dbReference type="InterPro" id="IPR013097">
    <property type="entry name" value="Dabb"/>
</dbReference>
<dbReference type="OrthoDB" id="7189263at2"/>
<dbReference type="EMBL" id="SRXT01000002">
    <property type="protein sequence ID" value="TGX54714.1"/>
    <property type="molecule type" value="Genomic_DNA"/>
</dbReference>
<evidence type="ECO:0000313" key="3">
    <source>
        <dbReference type="Proteomes" id="UP000306147"/>
    </source>
</evidence>
<reference evidence="2 3" key="1">
    <citation type="submission" date="2019-04" db="EMBL/GenBank/DDBJ databases">
        <title>Sphingomonas psychrotolerans sp. nov., isolated from soil in the Tianshan Mountains, Xinjiang, China.</title>
        <authorList>
            <person name="Luo Y."/>
            <person name="Sheng H."/>
        </authorList>
    </citation>
    <scope>NUCLEOTIDE SEQUENCE [LARGE SCALE GENOMIC DNA]</scope>
    <source>
        <strain evidence="2 3">ZFGT-11</strain>
    </source>
</reference>
<dbReference type="SMART" id="SM00886">
    <property type="entry name" value="Dabb"/>
    <property type="match status" value="1"/>
</dbReference>
<gene>
    <name evidence="2" type="ORF">E5A73_04445</name>
</gene>
<dbReference type="Proteomes" id="UP000306147">
    <property type="component" value="Unassembled WGS sequence"/>
</dbReference>